<evidence type="ECO:0000256" key="2">
    <source>
        <dbReference type="ARBA" id="ARBA00022692"/>
    </source>
</evidence>
<dbReference type="EMBL" id="BMAT01010411">
    <property type="protein sequence ID" value="GFS26455.1"/>
    <property type="molecule type" value="Genomic_DNA"/>
</dbReference>
<evidence type="ECO:0000256" key="4">
    <source>
        <dbReference type="ARBA" id="ARBA00023136"/>
    </source>
</evidence>
<feature type="transmembrane region" description="Helical" evidence="5">
    <location>
        <begin position="69"/>
        <end position="91"/>
    </location>
</feature>
<keyword evidence="3 5" id="KW-1133">Transmembrane helix</keyword>
<name>A0AAV4JW07_9GAST</name>
<protein>
    <submittedName>
        <fullName evidence="7">Multidrug resistance protein 1</fullName>
    </submittedName>
</protein>
<dbReference type="GO" id="GO:0015421">
    <property type="term" value="F:ABC-type oligopeptide transporter activity"/>
    <property type="evidence" value="ECO:0007669"/>
    <property type="project" value="TreeGrafter"/>
</dbReference>
<dbReference type="Gene3D" id="1.20.1560.10">
    <property type="entry name" value="ABC transporter type 1, transmembrane domain"/>
    <property type="match status" value="1"/>
</dbReference>
<dbReference type="InterPro" id="IPR039421">
    <property type="entry name" value="Type_1_exporter"/>
</dbReference>
<dbReference type="PANTHER" id="PTHR43394:SF27">
    <property type="entry name" value="ATP-DEPENDENT TRANSLOCASE ABCB1-LIKE"/>
    <property type="match status" value="1"/>
</dbReference>
<evidence type="ECO:0000259" key="6">
    <source>
        <dbReference type="PROSITE" id="PS50929"/>
    </source>
</evidence>
<evidence type="ECO:0000313" key="8">
    <source>
        <dbReference type="Proteomes" id="UP000762676"/>
    </source>
</evidence>
<keyword evidence="8" id="KW-1185">Reference proteome</keyword>
<sequence length="128" mass="14542">MARALDGFFMALGFLASLAHGSSWPLLFLVFGDMTNTFVSYNATANFTLNGTSPADEFEDTMSDYSLRYVYIGIGVYVVTYIHIAFLQLSGERQTYRLRKMFFKALLRQNIGWYDSQQSGELTTRLAE</sequence>
<dbReference type="GO" id="GO:0090374">
    <property type="term" value="P:oligopeptide export from mitochondrion"/>
    <property type="evidence" value="ECO:0007669"/>
    <property type="project" value="TreeGrafter"/>
</dbReference>
<dbReference type="Pfam" id="PF00664">
    <property type="entry name" value="ABC_membrane"/>
    <property type="match status" value="1"/>
</dbReference>
<proteinExistence type="predicted"/>
<dbReference type="GO" id="GO:0005743">
    <property type="term" value="C:mitochondrial inner membrane"/>
    <property type="evidence" value="ECO:0007669"/>
    <property type="project" value="TreeGrafter"/>
</dbReference>
<evidence type="ECO:0000256" key="5">
    <source>
        <dbReference type="SAM" id="Phobius"/>
    </source>
</evidence>
<dbReference type="GO" id="GO:0005524">
    <property type="term" value="F:ATP binding"/>
    <property type="evidence" value="ECO:0007669"/>
    <property type="project" value="InterPro"/>
</dbReference>
<comment type="caution">
    <text evidence="7">The sequence shown here is derived from an EMBL/GenBank/DDBJ whole genome shotgun (WGS) entry which is preliminary data.</text>
</comment>
<dbReference type="PANTHER" id="PTHR43394">
    <property type="entry name" value="ATP-DEPENDENT PERMEASE MDL1, MITOCHONDRIAL"/>
    <property type="match status" value="1"/>
</dbReference>
<accession>A0AAV4JW07</accession>
<keyword evidence="2 5" id="KW-0812">Transmembrane</keyword>
<dbReference type="InterPro" id="IPR036640">
    <property type="entry name" value="ABC1_TM_sf"/>
</dbReference>
<organism evidence="7 8">
    <name type="scientific">Elysia marginata</name>
    <dbReference type="NCBI Taxonomy" id="1093978"/>
    <lineage>
        <taxon>Eukaryota</taxon>
        <taxon>Metazoa</taxon>
        <taxon>Spiralia</taxon>
        <taxon>Lophotrochozoa</taxon>
        <taxon>Mollusca</taxon>
        <taxon>Gastropoda</taxon>
        <taxon>Heterobranchia</taxon>
        <taxon>Euthyneura</taxon>
        <taxon>Panpulmonata</taxon>
        <taxon>Sacoglossa</taxon>
        <taxon>Placobranchoidea</taxon>
        <taxon>Plakobranchidae</taxon>
        <taxon>Elysia</taxon>
    </lineage>
</organism>
<comment type="subcellular location">
    <subcellularLocation>
        <location evidence="1">Membrane</location>
        <topology evidence="1">Multi-pass membrane protein</topology>
    </subcellularLocation>
</comment>
<dbReference type="InterPro" id="IPR011527">
    <property type="entry name" value="ABC1_TM_dom"/>
</dbReference>
<evidence type="ECO:0000313" key="7">
    <source>
        <dbReference type="EMBL" id="GFS26455.1"/>
    </source>
</evidence>
<dbReference type="Proteomes" id="UP000762676">
    <property type="component" value="Unassembled WGS sequence"/>
</dbReference>
<dbReference type="SUPFAM" id="SSF90123">
    <property type="entry name" value="ABC transporter transmembrane region"/>
    <property type="match status" value="1"/>
</dbReference>
<dbReference type="AlphaFoldDB" id="A0AAV4JW07"/>
<gene>
    <name evidence="7" type="ORF">ElyMa_005215200</name>
</gene>
<evidence type="ECO:0000256" key="1">
    <source>
        <dbReference type="ARBA" id="ARBA00004141"/>
    </source>
</evidence>
<keyword evidence="4 5" id="KW-0472">Membrane</keyword>
<feature type="domain" description="ABC transmembrane type-1" evidence="6">
    <location>
        <begin position="11"/>
        <end position="128"/>
    </location>
</feature>
<dbReference type="PROSITE" id="PS50929">
    <property type="entry name" value="ABC_TM1F"/>
    <property type="match status" value="1"/>
</dbReference>
<reference evidence="7 8" key="1">
    <citation type="journal article" date="2021" name="Elife">
        <title>Chloroplast acquisition without the gene transfer in kleptoplastic sea slugs, Plakobranchus ocellatus.</title>
        <authorList>
            <person name="Maeda T."/>
            <person name="Takahashi S."/>
            <person name="Yoshida T."/>
            <person name="Shimamura S."/>
            <person name="Takaki Y."/>
            <person name="Nagai Y."/>
            <person name="Toyoda A."/>
            <person name="Suzuki Y."/>
            <person name="Arimoto A."/>
            <person name="Ishii H."/>
            <person name="Satoh N."/>
            <person name="Nishiyama T."/>
            <person name="Hasebe M."/>
            <person name="Maruyama T."/>
            <person name="Minagawa J."/>
            <person name="Obokata J."/>
            <person name="Shigenobu S."/>
        </authorList>
    </citation>
    <scope>NUCLEOTIDE SEQUENCE [LARGE SCALE GENOMIC DNA]</scope>
</reference>
<evidence type="ECO:0000256" key="3">
    <source>
        <dbReference type="ARBA" id="ARBA00022989"/>
    </source>
</evidence>